<evidence type="ECO:0000313" key="2">
    <source>
        <dbReference type="Proteomes" id="UP001382455"/>
    </source>
</evidence>
<gene>
    <name evidence="1" type="ORF">WAE96_11050</name>
</gene>
<dbReference type="RefSeq" id="WP_336435479.1">
    <property type="nucleotide sequence ID" value="NZ_JBAWKS010000001.1"/>
</dbReference>
<reference evidence="1 2" key="1">
    <citation type="submission" date="2023-12" db="EMBL/GenBank/DDBJ databases">
        <title>Friends and Foes: Symbiotic and Algicidal bacterial influence on Karenia brevis blooms.</title>
        <authorList>
            <person name="Fei C."/>
            <person name="Mohamed A.R."/>
            <person name="Booker A."/>
            <person name="Arshad M."/>
            <person name="Klass S."/>
            <person name="Ahn S."/>
            <person name="Gilbert P.M."/>
            <person name="Heil C.A."/>
            <person name="Martinez J.M."/>
            <person name="Amin S.A."/>
        </authorList>
    </citation>
    <scope>NUCLEOTIDE SEQUENCE [LARGE SCALE GENOMIC DNA]</scope>
    <source>
        <strain evidence="1 2">CE15</strain>
    </source>
</reference>
<organism evidence="1 2">
    <name type="scientific">Pseudoalteromonas spongiae</name>
    <dbReference type="NCBI Taxonomy" id="298657"/>
    <lineage>
        <taxon>Bacteria</taxon>
        <taxon>Pseudomonadati</taxon>
        <taxon>Pseudomonadota</taxon>
        <taxon>Gammaproteobacteria</taxon>
        <taxon>Alteromonadales</taxon>
        <taxon>Pseudoalteromonadaceae</taxon>
        <taxon>Pseudoalteromonas</taxon>
    </lineage>
</organism>
<name>A0ABU8ET97_9GAMM</name>
<dbReference type="EMBL" id="JBAWKS010000001">
    <property type="protein sequence ID" value="MEI4550204.1"/>
    <property type="molecule type" value="Genomic_DNA"/>
</dbReference>
<sequence length="72" mass="8214">MLQLKQSDYLIQQNNAQLQIDLNLMLESAGFKLVFTDLNVPFEISAGLVKVNNLGLTGEQKKALWHTLWQQI</sequence>
<comment type="caution">
    <text evidence="1">The sequence shown here is derived from an EMBL/GenBank/DDBJ whole genome shotgun (WGS) entry which is preliminary data.</text>
</comment>
<proteinExistence type="predicted"/>
<accession>A0ABU8ET97</accession>
<keyword evidence="2" id="KW-1185">Reference proteome</keyword>
<protein>
    <submittedName>
        <fullName evidence="1">Uncharacterized protein</fullName>
    </submittedName>
</protein>
<evidence type="ECO:0000313" key="1">
    <source>
        <dbReference type="EMBL" id="MEI4550204.1"/>
    </source>
</evidence>
<dbReference type="Proteomes" id="UP001382455">
    <property type="component" value="Unassembled WGS sequence"/>
</dbReference>